<comment type="caution">
    <text evidence="3">The sequence shown here is derived from an EMBL/GenBank/DDBJ whole genome shotgun (WGS) entry which is preliminary data.</text>
</comment>
<evidence type="ECO:0000313" key="4">
    <source>
        <dbReference type="Proteomes" id="UP001595818"/>
    </source>
</evidence>
<dbReference type="Gene3D" id="3.20.20.30">
    <property type="entry name" value="Luciferase-like domain"/>
    <property type="match status" value="1"/>
</dbReference>
<evidence type="ECO:0000256" key="1">
    <source>
        <dbReference type="ARBA" id="ARBA00007789"/>
    </source>
</evidence>
<dbReference type="Proteomes" id="UP001595818">
    <property type="component" value="Unassembled WGS sequence"/>
</dbReference>
<reference evidence="4" key="1">
    <citation type="journal article" date="2019" name="Int. J. Syst. Evol. Microbiol.">
        <title>The Global Catalogue of Microorganisms (GCM) 10K type strain sequencing project: providing services to taxonomists for standard genome sequencing and annotation.</title>
        <authorList>
            <consortium name="The Broad Institute Genomics Platform"/>
            <consortium name="The Broad Institute Genome Sequencing Center for Infectious Disease"/>
            <person name="Wu L."/>
            <person name="Ma J."/>
        </authorList>
    </citation>
    <scope>NUCLEOTIDE SEQUENCE [LARGE SCALE GENOMIC DNA]</scope>
    <source>
        <strain evidence="4">CGMCC 4.7466</strain>
    </source>
</reference>
<evidence type="ECO:0000313" key="3">
    <source>
        <dbReference type="EMBL" id="MFC4875049.1"/>
    </source>
</evidence>
<gene>
    <name evidence="3" type="ORF">ACFPFU_25330</name>
</gene>
<sequence length="341" mass="37781">MKKTNAVFPYSVLDLAILKSGHDAQDAYIRSLDLARHAEKWGYSRFWLAEHHNMAHVGSSSPTILMSHIAHGTQTIRVGSGGIMLPNHSPLMVAEQIGTLEKLFPGRIDLGLGRAPGTDQKTAAVLRRGRVETVQEFPHDLEELQMYFSEDNFDAPVRAFPAEGLDVPIYLLGSSMSSAVLAAERGLPYAFASHFAPAYFAQAIRHYKNHFSPSAKSKKPYLISCINIIAADSDEKAHHLATSFYQMALGIVRGKSYPLRPPVDNMDAIWHPEEAAAIKNMMAYSFIGNKKTVGAALEEFIQATGVDEIMVTTNIYDHGDRLRSFELVSEIFKEMKVSTMV</sequence>
<proteinExistence type="predicted"/>
<dbReference type="EC" id="1.-.-.-" evidence="3"/>
<dbReference type="InterPro" id="IPR050766">
    <property type="entry name" value="Bact_Lucif_Oxidored"/>
</dbReference>
<feature type="domain" description="Luciferase-like" evidence="2">
    <location>
        <begin position="22"/>
        <end position="307"/>
    </location>
</feature>
<dbReference type="InterPro" id="IPR011251">
    <property type="entry name" value="Luciferase-like_dom"/>
</dbReference>
<dbReference type="RefSeq" id="WP_377069490.1">
    <property type="nucleotide sequence ID" value="NZ_JBHSJJ010000029.1"/>
</dbReference>
<evidence type="ECO:0000259" key="2">
    <source>
        <dbReference type="Pfam" id="PF00296"/>
    </source>
</evidence>
<dbReference type="SUPFAM" id="SSF51679">
    <property type="entry name" value="Bacterial luciferase-like"/>
    <property type="match status" value="1"/>
</dbReference>
<keyword evidence="4" id="KW-1185">Reference proteome</keyword>
<dbReference type="InterPro" id="IPR019949">
    <property type="entry name" value="CmoO-like"/>
</dbReference>
<dbReference type="EMBL" id="JBHSJJ010000029">
    <property type="protein sequence ID" value="MFC4875049.1"/>
    <property type="molecule type" value="Genomic_DNA"/>
</dbReference>
<organism evidence="3 4">
    <name type="scientific">Negadavirga shengliensis</name>
    <dbReference type="NCBI Taxonomy" id="1389218"/>
    <lineage>
        <taxon>Bacteria</taxon>
        <taxon>Pseudomonadati</taxon>
        <taxon>Bacteroidota</taxon>
        <taxon>Cytophagia</taxon>
        <taxon>Cytophagales</taxon>
        <taxon>Cyclobacteriaceae</taxon>
        <taxon>Negadavirga</taxon>
    </lineage>
</organism>
<dbReference type="PANTHER" id="PTHR30137">
    <property type="entry name" value="LUCIFERASE-LIKE MONOOXYGENASE"/>
    <property type="match status" value="1"/>
</dbReference>
<comment type="similarity">
    <text evidence="1">To bacterial alkanal monooxygenase alpha and beta chains.</text>
</comment>
<protein>
    <submittedName>
        <fullName evidence="3">LLM class flavin-dependent oxidoreductase</fullName>
        <ecNumber evidence="3">1.-.-.-</ecNumber>
    </submittedName>
</protein>
<dbReference type="PANTHER" id="PTHR30137:SF6">
    <property type="entry name" value="LUCIFERASE-LIKE MONOOXYGENASE"/>
    <property type="match status" value="1"/>
</dbReference>
<accession>A0ABV9T9J6</accession>
<name>A0ABV9T9J6_9BACT</name>
<dbReference type="NCBIfam" id="TIGR03558">
    <property type="entry name" value="oxido_grp_1"/>
    <property type="match status" value="1"/>
</dbReference>
<keyword evidence="3" id="KW-0560">Oxidoreductase</keyword>
<dbReference type="InterPro" id="IPR036661">
    <property type="entry name" value="Luciferase-like_sf"/>
</dbReference>
<dbReference type="GO" id="GO:0016491">
    <property type="term" value="F:oxidoreductase activity"/>
    <property type="evidence" value="ECO:0007669"/>
    <property type="project" value="UniProtKB-KW"/>
</dbReference>
<dbReference type="Pfam" id="PF00296">
    <property type="entry name" value="Bac_luciferase"/>
    <property type="match status" value="1"/>
</dbReference>